<organism evidence="2 3">
    <name type="scientific">Brassica rapa subsp. trilocularis</name>
    <dbReference type="NCBI Taxonomy" id="1813537"/>
    <lineage>
        <taxon>Eukaryota</taxon>
        <taxon>Viridiplantae</taxon>
        <taxon>Streptophyta</taxon>
        <taxon>Embryophyta</taxon>
        <taxon>Tracheophyta</taxon>
        <taxon>Spermatophyta</taxon>
        <taxon>Magnoliopsida</taxon>
        <taxon>eudicotyledons</taxon>
        <taxon>Gunneridae</taxon>
        <taxon>Pentapetalae</taxon>
        <taxon>rosids</taxon>
        <taxon>malvids</taxon>
        <taxon>Brassicales</taxon>
        <taxon>Brassicaceae</taxon>
        <taxon>Brassiceae</taxon>
        <taxon>Brassica</taxon>
    </lineage>
</organism>
<proteinExistence type="predicted"/>
<sequence>MAIGLSRPVPSRPSAGFSSGGTRRDRPARDAKTRSGGGSVKQRTSGGGLVKNRSYNGGSVKKRRSGGGSVIIYGMQW</sequence>
<evidence type="ECO:0000313" key="3">
    <source>
        <dbReference type="Proteomes" id="UP000823674"/>
    </source>
</evidence>
<dbReference type="Proteomes" id="UP000823674">
    <property type="component" value="Chromosome A09"/>
</dbReference>
<evidence type="ECO:0000313" key="2">
    <source>
        <dbReference type="EMBL" id="KAG5381444.1"/>
    </source>
</evidence>
<dbReference type="EMBL" id="JADBGQ010000008">
    <property type="protein sequence ID" value="KAG5381444.1"/>
    <property type="molecule type" value="Genomic_DNA"/>
</dbReference>
<evidence type="ECO:0000256" key="1">
    <source>
        <dbReference type="SAM" id="MobiDB-lite"/>
    </source>
</evidence>
<feature type="compositionally biased region" description="Gly residues" evidence="1">
    <location>
        <begin position="35"/>
        <end position="49"/>
    </location>
</feature>
<gene>
    <name evidence="2" type="primary">A09g500080.1_BraROA</name>
    <name evidence="2" type="ORF">IGI04_032914</name>
</gene>
<reference evidence="2 3" key="1">
    <citation type="submission" date="2021-03" db="EMBL/GenBank/DDBJ databases">
        <authorList>
            <person name="King G.J."/>
            <person name="Bancroft I."/>
            <person name="Baten A."/>
            <person name="Bloomfield J."/>
            <person name="Borpatragohain P."/>
            <person name="He Z."/>
            <person name="Irish N."/>
            <person name="Irwin J."/>
            <person name="Liu K."/>
            <person name="Mauleon R.P."/>
            <person name="Moore J."/>
            <person name="Morris R."/>
            <person name="Ostergaard L."/>
            <person name="Wang B."/>
            <person name="Wells R."/>
        </authorList>
    </citation>
    <scope>NUCLEOTIDE SEQUENCE [LARGE SCALE GENOMIC DNA]</scope>
    <source>
        <strain evidence="2">R-o-18</strain>
        <tissue evidence="2">Leaf</tissue>
    </source>
</reference>
<feature type="compositionally biased region" description="Basic and acidic residues" evidence="1">
    <location>
        <begin position="22"/>
        <end position="33"/>
    </location>
</feature>
<keyword evidence="3" id="KW-1185">Reference proteome</keyword>
<comment type="caution">
    <text evidence="2">The sequence shown here is derived from an EMBL/GenBank/DDBJ whole genome shotgun (WGS) entry which is preliminary data.</text>
</comment>
<protein>
    <submittedName>
        <fullName evidence="2">Uncharacterized protein</fullName>
    </submittedName>
</protein>
<accession>A0ABQ7L4C0</accession>
<feature type="region of interest" description="Disordered" evidence="1">
    <location>
        <begin position="1"/>
        <end position="77"/>
    </location>
</feature>
<name>A0ABQ7L4C0_BRACM</name>